<keyword evidence="1" id="KW-0812">Transmembrane</keyword>
<comment type="caution">
    <text evidence="2">The sequence shown here is derived from an EMBL/GenBank/DDBJ whole genome shotgun (WGS) entry which is preliminary data.</text>
</comment>
<proteinExistence type="predicted"/>
<sequence length="215" mass="24084">MEVARLYLVKITAIICITICILDIIVLFLAGLYYPGYSQLKMTMSSLGASESPVSEFISAWWIFIGVAFIFFGIVFRKAFGSNHKNVRLASLLLILYGLGEGIGSGVFKADRIAGKMTDSFVMHDIAGGIGVIAALILPLVMKEVMTKENKPGLTLLSQIIFTVGFITMLLFTIRFSSDENNFIVFYKGLWQRIFMLNLYVYFIVISAIMYHKKI</sequence>
<name>A0ABV5HDJ7_9FLAO</name>
<feature type="transmembrane region" description="Helical" evidence="1">
    <location>
        <begin position="7"/>
        <end position="34"/>
    </location>
</feature>
<evidence type="ECO:0000313" key="2">
    <source>
        <dbReference type="EMBL" id="MFB9109990.1"/>
    </source>
</evidence>
<feature type="transmembrane region" description="Helical" evidence="1">
    <location>
        <begin position="194"/>
        <end position="211"/>
    </location>
</feature>
<keyword evidence="1" id="KW-1133">Transmembrane helix</keyword>
<dbReference type="RefSeq" id="WP_278009805.1">
    <property type="nucleotide sequence ID" value="NZ_CP121112.1"/>
</dbReference>
<feature type="transmembrane region" description="Helical" evidence="1">
    <location>
        <begin position="87"/>
        <end position="108"/>
    </location>
</feature>
<evidence type="ECO:0000256" key="1">
    <source>
        <dbReference type="SAM" id="Phobius"/>
    </source>
</evidence>
<dbReference type="Proteomes" id="UP001589562">
    <property type="component" value="Unassembled WGS sequence"/>
</dbReference>
<organism evidence="2 3">
    <name type="scientific">Flavobacterium gyeonganense</name>
    <dbReference type="NCBI Taxonomy" id="1310418"/>
    <lineage>
        <taxon>Bacteria</taxon>
        <taxon>Pseudomonadati</taxon>
        <taxon>Bacteroidota</taxon>
        <taxon>Flavobacteriia</taxon>
        <taxon>Flavobacteriales</taxon>
        <taxon>Flavobacteriaceae</taxon>
        <taxon>Flavobacterium</taxon>
    </lineage>
</organism>
<feature type="transmembrane region" description="Helical" evidence="1">
    <location>
        <begin position="54"/>
        <end position="75"/>
    </location>
</feature>
<feature type="transmembrane region" description="Helical" evidence="1">
    <location>
        <begin position="120"/>
        <end position="142"/>
    </location>
</feature>
<feature type="transmembrane region" description="Helical" evidence="1">
    <location>
        <begin position="154"/>
        <end position="174"/>
    </location>
</feature>
<keyword evidence="1" id="KW-0472">Membrane</keyword>
<dbReference type="Pfam" id="PF06197">
    <property type="entry name" value="DUF998"/>
    <property type="match status" value="1"/>
</dbReference>
<keyword evidence="3" id="KW-1185">Reference proteome</keyword>
<protein>
    <submittedName>
        <fullName evidence="2">DUF998 domain-containing protein</fullName>
    </submittedName>
</protein>
<dbReference type="InterPro" id="IPR009339">
    <property type="entry name" value="DUF998"/>
</dbReference>
<dbReference type="EMBL" id="JBHMFE010000020">
    <property type="protein sequence ID" value="MFB9109990.1"/>
    <property type="molecule type" value="Genomic_DNA"/>
</dbReference>
<accession>A0ABV5HDJ7</accession>
<reference evidence="2 3" key="1">
    <citation type="submission" date="2024-09" db="EMBL/GenBank/DDBJ databases">
        <authorList>
            <person name="Sun Q."/>
            <person name="Mori K."/>
        </authorList>
    </citation>
    <scope>NUCLEOTIDE SEQUENCE [LARGE SCALE GENOMIC DNA]</scope>
    <source>
        <strain evidence="2 3">CECT 8365</strain>
    </source>
</reference>
<gene>
    <name evidence="2" type="ORF">ACFFVK_15480</name>
</gene>
<evidence type="ECO:0000313" key="3">
    <source>
        <dbReference type="Proteomes" id="UP001589562"/>
    </source>
</evidence>